<evidence type="ECO:0000313" key="2">
    <source>
        <dbReference type="EMBL" id="KAK8997169.1"/>
    </source>
</evidence>
<dbReference type="Proteomes" id="UP001396334">
    <property type="component" value="Unassembled WGS sequence"/>
</dbReference>
<gene>
    <name evidence="2" type="ORF">V6N11_020653</name>
</gene>
<sequence>MDVNPKLKSHSSKKISSLYEVEYSEDKKIQPTHLPVIKPYLAYQKPSTSGIRNIRSLIHSPPKTVKEYVQSSSFDKHYITGLAAEQFVTLEIPSEFPKGWIDAGYSHIHFGAVRLALNYHGSDGKAVVARIALLDTRYLTYQDACIGTVEATMNNGLVMVTLFPNFTIALKDPNLMDALKVQIHIVGAQQVESSIIATLHYQFVYRIQDHSFRLDGCGSNDSLLITVNTQEQPHCVHVPRRIPRDKLIQLLPERWVTSYDQIHATKQPIRSTNTKIISKGDGTSEIRFDHSHLKDSPTPLIFPTQMMMTPRGDLIQTHDKEDPDCWCELCHPGVESKMIEFFDAEGKPILFYKDLVTGYCPWDMECSCEQCVEEDFVQEIEGRYHTSYNPHKKKKNRKKNSIHSQLYQRWKNGDPTVGPLGEDNGQDPFYYVEQKNQEIQRLKDHIKYLQEHGLPPSAQSGETLFPNRSTPSSVFSPFETRTPLSPPSVFHRQPVEPKRLAPYELRDLIRKQEADQKREREERERKGKSHAVQEKEEPVPKVSRSMMIKDGQQNPLSLFLKGYKEAIIPRITAINTEETE</sequence>
<dbReference type="PANTHER" id="PTHR48435">
    <property type="entry name" value="POLYPROTEIN"/>
    <property type="match status" value="1"/>
</dbReference>
<dbReference type="InterPro" id="IPR053098">
    <property type="entry name" value="Petuviruses_polyprotein"/>
</dbReference>
<feature type="compositionally biased region" description="Basic and acidic residues" evidence="1">
    <location>
        <begin position="493"/>
        <end position="539"/>
    </location>
</feature>
<evidence type="ECO:0000313" key="3">
    <source>
        <dbReference type="Proteomes" id="UP001396334"/>
    </source>
</evidence>
<dbReference type="InterPro" id="IPR028919">
    <property type="entry name" value="Viral_movement"/>
</dbReference>
<dbReference type="Pfam" id="PF01107">
    <property type="entry name" value="MP"/>
    <property type="match status" value="1"/>
</dbReference>
<evidence type="ECO:0000256" key="1">
    <source>
        <dbReference type="SAM" id="MobiDB-lite"/>
    </source>
</evidence>
<organism evidence="2 3">
    <name type="scientific">Hibiscus sabdariffa</name>
    <name type="common">roselle</name>
    <dbReference type="NCBI Taxonomy" id="183260"/>
    <lineage>
        <taxon>Eukaryota</taxon>
        <taxon>Viridiplantae</taxon>
        <taxon>Streptophyta</taxon>
        <taxon>Embryophyta</taxon>
        <taxon>Tracheophyta</taxon>
        <taxon>Spermatophyta</taxon>
        <taxon>Magnoliopsida</taxon>
        <taxon>eudicotyledons</taxon>
        <taxon>Gunneridae</taxon>
        <taxon>Pentapetalae</taxon>
        <taxon>rosids</taxon>
        <taxon>malvids</taxon>
        <taxon>Malvales</taxon>
        <taxon>Malvaceae</taxon>
        <taxon>Malvoideae</taxon>
        <taxon>Hibiscus</taxon>
    </lineage>
</organism>
<proteinExistence type="predicted"/>
<feature type="region of interest" description="Disordered" evidence="1">
    <location>
        <begin position="470"/>
        <end position="550"/>
    </location>
</feature>
<comment type="caution">
    <text evidence="2">The sequence shown here is derived from an EMBL/GenBank/DDBJ whole genome shotgun (WGS) entry which is preliminary data.</text>
</comment>
<dbReference type="EMBL" id="JBBPBN010000043">
    <property type="protein sequence ID" value="KAK8997169.1"/>
    <property type="molecule type" value="Genomic_DNA"/>
</dbReference>
<accession>A0ABR2Q927</accession>
<keyword evidence="3" id="KW-1185">Reference proteome</keyword>
<name>A0ABR2Q927_9ROSI</name>
<dbReference type="PANTHER" id="PTHR48435:SF1">
    <property type="entry name" value="POLYPROTEIN"/>
    <property type="match status" value="1"/>
</dbReference>
<protein>
    <submittedName>
        <fullName evidence="2">Uncharacterized protein</fullName>
    </submittedName>
</protein>
<reference evidence="2 3" key="1">
    <citation type="journal article" date="2024" name="G3 (Bethesda)">
        <title>Genome assembly of Hibiscus sabdariffa L. provides insights into metabolisms of medicinal natural products.</title>
        <authorList>
            <person name="Kim T."/>
        </authorList>
    </citation>
    <scope>NUCLEOTIDE SEQUENCE [LARGE SCALE GENOMIC DNA]</scope>
    <source>
        <strain evidence="2">TK-2024</strain>
        <tissue evidence="2">Old leaves</tissue>
    </source>
</reference>